<dbReference type="Proteomes" id="UP000006931">
    <property type="component" value="Chromosome"/>
</dbReference>
<dbReference type="EMBL" id="CP001584">
    <property type="protein sequence ID" value="ADE29941.1"/>
    <property type="molecule type" value="Genomic_DNA"/>
</dbReference>
<name>D5AX02_RICPP</name>
<proteinExistence type="predicted"/>
<dbReference type="KEGG" id="rpq:rpr22_0438"/>
<evidence type="ECO:0000313" key="2">
    <source>
        <dbReference type="Proteomes" id="UP000006931"/>
    </source>
</evidence>
<dbReference type="AlphaFoldDB" id="D5AX02"/>
<dbReference type="HOGENOM" id="CLU_2901376_0_0_5"/>
<sequence>MLFEQIFLMINLYVWKIQMLAHQLKKISLQRMYSMTAIYLPVIINRTITKFNLVELVIEVSN</sequence>
<accession>D5AX02</accession>
<protein>
    <submittedName>
        <fullName evidence="1">Uncharacterized protein</fullName>
    </submittedName>
</protein>
<evidence type="ECO:0000313" key="1">
    <source>
        <dbReference type="EMBL" id="ADE29941.1"/>
    </source>
</evidence>
<reference evidence="1 2" key="1">
    <citation type="journal article" date="2010" name="Genome Res.">
        <title>Genomic, proteomic, and transcriptomic analysis of virulent and avirulent Rickettsia prowazekii reveals its adaptive mutation capabilities.</title>
        <authorList>
            <person name="Bechah Y."/>
            <person name="El Karkouri K."/>
            <person name="Mediannikov O."/>
            <person name="Leroy Q."/>
            <person name="Pelletier N."/>
            <person name="Robert C."/>
            <person name="Medigue C."/>
            <person name="Mege J.L."/>
            <person name="Raoult D."/>
        </authorList>
    </citation>
    <scope>NUCLEOTIDE SEQUENCE [LARGE SCALE GENOMIC DNA]</scope>
    <source>
        <strain evidence="1 2">Rp22</strain>
    </source>
</reference>
<organism evidence="1 2">
    <name type="scientific">Rickettsia prowazekii (strain Rp22)</name>
    <dbReference type="NCBI Taxonomy" id="449216"/>
    <lineage>
        <taxon>Bacteria</taxon>
        <taxon>Pseudomonadati</taxon>
        <taxon>Pseudomonadota</taxon>
        <taxon>Alphaproteobacteria</taxon>
        <taxon>Rickettsiales</taxon>
        <taxon>Rickettsiaceae</taxon>
        <taxon>Rickettsieae</taxon>
        <taxon>Rickettsia</taxon>
        <taxon>typhus group</taxon>
    </lineage>
</organism>
<gene>
    <name evidence="1" type="ORF">rpr22_0438</name>
</gene>